<comment type="caution">
    <text evidence="3">The sequence shown here is derived from an EMBL/GenBank/DDBJ whole genome shotgun (WGS) entry which is preliminary data.</text>
</comment>
<evidence type="ECO:0000256" key="1">
    <source>
        <dbReference type="SAM" id="MobiDB-lite"/>
    </source>
</evidence>
<protein>
    <recommendedName>
        <fullName evidence="2">Glutamine amidotransferase domain-containing protein</fullName>
    </recommendedName>
</protein>
<sequence length="294" mass="32501">MNDSPSPPPVEALLPPSPPQPPAELSSPPSEPPLRIAILLNSHRSPFLTSIRASYERAIAAVSPDAILSFFYPAESPERVTLLHGEGDLPPDPSVYDLIVVGGGNTDPRAGHAWIQRVHRFVLDCMSVSTRSGSGARPKVCGICWGHQTIALLFGGEVVEAERPELGVTEAKLTPTGRRFFASRSREGTLRLQQHHRRAVGKPPQGFSELVAGNQGFLSHDNTILTLQGHPEKDAQCARLRIHDATRWYGLREDDEAARSAILRSMEQPHHGKEVWERILRWAREKQPSHEVHL</sequence>
<dbReference type="SUPFAM" id="SSF52317">
    <property type="entry name" value="Class I glutamine amidotransferase-like"/>
    <property type="match status" value="1"/>
</dbReference>
<dbReference type="InterPro" id="IPR017926">
    <property type="entry name" value="GATASE"/>
</dbReference>
<dbReference type="InterPro" id="IPR029062">
    <property type="entry name" value="Class_I_gatase-like"/>
</dbReference>
<proteinExistence type="predicted"/>
<keyword evidence="4" id="KW-1185">Reference proteome</keyword>
<dbReference type="EMBL" id="JAZGSY010000014">
    <property type="protein sequence ID" value="KAL1843533.1"/>
    <property type="molecule type" value="Genomic_DNA"/>
</dbReference>
<evidence type="ECO:0000259" key="2">
    <source>
        <dbReference type="Pfam" id="PF00117"/>
    </source>
</evidence>
<name>A0ABR3VNP7_HUMIN</name>
<feature type="compositionally biased region" description="Pro residues" evidence="1">
    <location>
        <begin position="1"/>
        <end position="22"/>
    </location>
</feature>
<evidence type="ECO:0000313" key="4">
    <source>
        <dbReference type="Proteomes" id="UP001583172"/>
    </source>
</evidence>
<dbReference type="PANTHER" id="PTHR42695:SF5">
    <property type="entry name" value="GLUTAMINE AMIDOTRANSFERASE YLR126C-RELATED"/>
    <property type="match status" value="1"/>
</dbReference>
<feature type="region of interest" description="Disordered" evidence="1">
    <location>
        <begin position="1"/>
        <end position="30"/>
    </location>
</feature>
<evidence type="ECO:0000313" key="3">
    <source>
        <dbReference type="EMBL" id="KAL1843533.1"/>
    </source>
</evidence>
<dbReference type="Proteomes" id="UP001583172">
    <property type="component" value="Unassembled WGS sequence"/>
</dbReference>
<organism evidence="3 4">
    <name type="scientific">Humicola insolens</name>
    <name type="common">Soft-rot fungus</name>
    <dbReference type="NCBI Taxonomy" id="85995"/>
    <lineage>
        <taxon>Eukaryota</taxon>
        <taxon>Fungi</taxon>
        <taxon>Dikarya</taxon>
        <taxon>Ascomycota</taxon>
        <taxon>Pezizomycotina</taxon>
        <taxon>Sordariomycetes</taxon>
        <taxon>Sordariomycetidae</taxon>
        <taxon>Sordariales</taxon>
        <taxon>Chaetomiaceae</taxon>
        <taxon>Mycothermus</taxon>
    </lineage>
</organism>
<reference evidence="3 4" key="1">
    <citation type="journal article" date="2024" name="Commun. Biol.">
        <title>Comparative genomic analysis of thermophilic fungi reveals convergent evolutionary adaptations and gene losses.</title>
        <authorList>
            <person name="Steindorff A.S."/>
            <person name="Aguilar-Pontes M.V."/>
            <person name="Robinson A.J."/>
            <person name="Andreopoulos B."/>
            <person name="LaButti K."/>
            <person name="Kuo A."/>
            <person name="Mondo S."/>
            <person name="Riley R."/>
            <person name="Otillar R."/>
            <person name="Haridas S."/>
            <person name="Lipzen A."/>
            <person name="Grimwood J."/>
            <person name="Schmutz J."/>
            <person name="Clum A."/>
            <person name="Reid I.D."/>
            <person name="Moisan M.C."/>
            <person name="Butler G."/>
            <person name="Nguyen T.T.M."/>
            <person name="Dewar K."/>
            <person name="Conant G."/>
            <person name="Drula E."/>
            <person name="Henrissat B."/>
            <person name="Hansel C."/>
            <person name="Singer S."/>
            <person name="Hutchinson M.I."/>
            <person name="de Vries R.P."/>
            <person name="Natvig D.O."/>
            <person name="Powell A.J."/>
            <person name="Tsang A."/>
            <person name="Grigoriev I.V."/>
        </authorList>
    </citation>
    <scope>NUCLEOTIDE SEQUENCE [LARGE SCALE GENOMIC DNA]</scope>
    <source>
        <strain evidence="3 4">CBS 620.91</strain>
    </source>
</reference>
<dbReference type="Gene3D" id="3.40.50.880">
    <property type="match status" value="1"/>
</dbReference>
<dbReference type="InterPro" id="IPR044992">
    <property type="entry name" value="ChyE-like"/>
</dbReference>
<feature type="domain" description="Glutamine amidotransferase" evidence="2">
    <location>
        <begin position="96"/>
        <end position="235"/>
    </location>
</feature>
<accession>A0ABR3VNP7</accession>
<dbReference type="PANTHER" id="PTHR42695">
    <property type="entry name" value="GLUTAMINE AMIDOTRANSFERASE YLR126C-RELATED"/>
    <property type="match status" value="1"/>
</dbReference>
<gene>
    <name evidence="3" type="ORF">VTJ49DRAFT_1126</name>
</gene>
<dbReference type="Pfam" id="PF00117">
    <property type="entry name" value="GATase"/>
    <property type="match status" value="1"/>
</dbReference>